<protein>
    <submittedName>
        <fullName evidence="1">Uncharacterized protein</fullName>
    </submittedName>
</protein>
<dbReference type="Proteomes" id="UP000237347">
    <property type="component" value="Unassembled WGS sequence"/>
</dbReference>
<proteinExistence type="predicted"/>
<organism evidence="1 2">
    <name type="scientific">Quercus suber</name>
    <name type="common">Cork oak</name>
    <dbReference type="NCBI Taxonomy" id="58331"/>
    <lineage>
        <taxon>Eukaryota</taxon>
        <taxon>Viridiplantae</taxon>
        <taxon>Streptophyta</taxon>
        <taxon>Embryophyta</taxon>
        <taxon>Tracheophyta</taxon>
        <taxon>Spermatophyta</taxon>
        <taxon>Magnoliopsida</taxon>
        <taxon>eudicotyledons</taxon>
        <taxon>Gunneridae</taxon>
        <taxon>Pentapetalae</taxon>
        <taxon>rosids</taxon>
        <taxon>fabids</taxon>
        <taxon>Fagales</taxon>
        <taxon>Fagaceae</taxon>
        <taxon>Quercus</taxon>
    </lineage>
</organism>
<dbReference type="AlphaFoldDB" id="A0AAW0JQT4"/>
<evidence type="ECO:0000313" key="1">
    <source>
        <dbReference type="EMBL" id="KAK7828984.1"/>
    </source>
</evidence>
<keyword evidence="2" id="KW-1185">Reference proteome</keyword>
<gene>
    <name evidence="1" type="ORF">CFP56_029720</name>
</gene>
<comment type="caution">
    <text evidence="1">The sequence shown here is derived from an EMBL/GenBank/DDBJ whole genome shotgun (WGS) entry which is preliminary data.</text>
</comment>
<dbReference type="EMBL" id="PKMF04000491">
    <property type="protein sequence ID" value="KAK7828984.1"/>
    <property type="molecule type" value="Genomic_DNA"/>
</dbReference>
<accession>A0AAW0JQT4</accession>
<reference evidence="1 2" key="1">
    <citation type="journal article" date="2018" name="Sci. Data">
        <title>The draft genome sequence of cork oak.</title>
        <authorList>
            <person name="Ramos A.M."/>
            <person name="Usie A."/>
            <person name="Barbosa P."/>
            <person name="Barros P.M."/>
            <person name="Capote T."/>
            <person name="Chaves I."/>
            <person name="Simoes F."/>
            <person name="Abreu I."/>
            <person name="Carrasquinho I."/>
            <person name="Faro C."/>
            <person name="Guimaraes J.B."/>
            <person name="Mendonca D."/>
            <person name="Nobrega F."/>
            <person name="Rodrigues L."/>
            <person name="Saibo N.J.M."/>
            <person name="Varela M.C."/>
            <person name="Egas C."/>
            <person name="Matos J."/>
            <person name="Miguel C.M."/>
            <person name="Oliveira M.M."/>
            <person name="Ricardo C.P."/>
            <person name="Goncalves S."/>
        </authorList>
    </citation>
    <scope>NUCLEOTIDE SEQUENCE [LARGE SCALE GENOMIC DNA]</scope>
    <source>
        <strain evidence="2">cv. HL8</strain>
    </source>
</reference>
<evidence type="ECO:0000313" key="2">
    <source>
        <dbReference type="Proteomes" id="UP000237347"/>
    </source>
</evidence>
<sequence>MKEETTLGFHWIKGKYENGSIFNTCFGSRQPNAIREAGNFYGIKCYTLGYANVEKTGDKLNQIEQGIGKTSIDFLQKPEKMFPRAVEHVKQ</sequence>
<name>A0AAW0JQT4_QUESU</name>